<dbReference type="AlphaFoldDB" id="A0A0K2SNL5"/>
<gene>
    <name evidence="1" type="ORF">LIP_2857</name>
</gene>
<organism evidence="1 2">
    <name type="scientific">Limnochorda pilosa</name>
    <dbReference type="NCBI Taxonomy" id="1555112"/>
    <lineage>
        <taxon>Bacteria</taxon>
        <taxon>Bacillati</taxon>
        <taxon>Bacillota</taxon>
        <taxon>Limnochordia</taxon>
        <taxon>Limnochordales</taxon>
        <taxon>Limnochordaceae</taxon>
        <taxon>Limnochorda</taxon>
    </lineage>
</organism>
<dbReference type="KEGG" id="lpil:LIP_2857"/>
<dbReference type="EMBL" id="AP014924">
    <property type="protein sequence ID" value="BAS28686.1"/>
    <property type="molecule type" value="Genomic_DNA"/>
</dbReference>
<dbReference type="RefSeq" id="WP_068139394.1">
    <property type="nucleotide sequence ID" value="NZ_AP014924.1"/>
</dbReference>
<evidence type="ECO:0000313" key="1">
    <source>
        <dbReference type="EMBL" id="BAS28686.1"/>
    </source>
</evidence>
<proteinExistence type="predicted"/>
<keyword evidence="2" id="KW-1185">Reference proteome</keyword>
<reference evidence="2" key="1">
    <citation type="submission" date="2015-07" db="EMBL/GenBank/DDBJ databases">
        <title>Complete genome sequence and phylogenetic analysis of Limnochorda pilosa.</title>
        <authorList>
            <person name="Watanabe M."/>
            <person name="Kojima H."/>
            <person name="Fukui M."/>
        </authorList>
    </citation>
    <scope>NUCLEOTIDE SEQUENCE [LARGE SCALE GENOMIC DNA]</scope>
    <source>
        <strain evidence="2">HC45</strain>
    </source>
</reference>
<reference evidence="2" key="2">
    <citation type="journal article" date="2016" name="Int. J. Syst. Evol. Microbiol.">
        <title>Complete genome sequence and cell structure of Limnochorda pilosa, a Gram-negative spore-former within the phylum Firmicutes.</title>
        <authorList>
            <person name="Watanabe M."/>
            <person name="Kojima H."/>
            <person name="Fukui M."/>
        </authorList>
    </citation>
    <scope>NUCLEOTIDE SEQUENCE [LARGE SCALE GENOMIC DNA]</scope>
    <source>
        <strain evidence="2">HC45</strain>
    </source>
</reference>
<dbReference type="Proteomes" id="UP000065807">
    <property type="component" value="Chromosome"/>
</dbReference>
<sequence>MGSTPSRETRLAEEQALLLLERVIDGPREGLQALYAFLVQYPEAARLVAVEAARRAHDLAGEVRLLKRFR</sequence>
<protein>
    <submittedName>
        <fullName evidence="1">Uncharacterized protein</fullName>
    </submittedName>
</protein>
<name>A0A0K2SNL5_LIMPI</name>
<accession>A0A0K2SNL5</accession>
<evidence type="ECO:0000313" key="2">
    <source>
        <dbReference type="Proteomes" id="UP000065807"/>
    </source>
</evidence>
<dbReference type="STRING" id="1555112.LIP_2857"/>